<evidence type="ECO:0000313" key="2">
    <source>
        <dbReference type="EMBL" id="BDQ33039.1"/>
    </source>
</evidence>
<protein>
    <submittedName>
        <fullName evidence="2">Amino acid ABC transporter substrate-binding protein</fullName>
    </submittedName>
</protein>
<name>A0ABN6RQA9_9BACT</name>
<accession>A0ABN6RQA9</accession>
<dbReference type="Gene3D" id="3.40.190.10">
    <property type="entry name" value="Periplasmic binding protein-like II"/>
    <property type="match status" value="2"/>
</dbReference>
<organism evidence="2 3">
    <name type="scientific">Pseudodesulfovibrio portus</name>
    <dbReference type="NCBI Taxonomy" id="231439"/>
    <lineage>
        <taxon>Bacteria</taxon>
        <taxon>Pseudomonadati</taxon>
        <taxon>Thermodesulfobacteriota</taxon>
        <taxon>Desulfovibrionia</taxon>
        <taxon>Desulfovibrionales</taxon>
        <taxon>Desulfovibrionaceae</taxon>
    </lineage>
</organism>
<proteinExistence type="predicted"/>
<feature type="signal peptide" evidence="1">
    <location>
        <begin position="1"/>
        <end position="22"/>
    </location>
</feature>
<dbReference type="PANTHER" id="PTHR38834:SF3">
    <property type="entry name" value="SOLUTE-BINDING PROTEIN FAMILY 3_N-TERMINAL DOMAIN-CONTAINING PROTEIN"/>
    <property type="match status" value="1"/>
</dbReference>
<feature type="chain" id="PRO_5047282716" evidence="1">
    <location>
        <begin position="23"/>
        <end position="255"/>
    </location>
</feature>
<sequence length="255" mass="28381">MRTTTALIFTLLFTFLATTASADSFTALAAPYPPYSVSKGLTVKGVSVAALNAIMEMCGTPLSDRSYKLTPWAYAYECAARTPRQIIVNAKRTPVTEPLYKWVGPVMNSKIVLIGRRKDNLVIPFKSDLKKYRIAAVRWSRPEKALLEGGFAKTELKRTPTHVKSLRMLGNGEVDLFATNERGAPSLFEGLGMALDEFVIYHVYEEEPLYFAFSRDTDDRLISRLNKALEEFKSKNGAGQSRFGLTMSANALSMK</sequence>
<evidence type="ECO:0000313" key="3">
    <source>
        <dbReference type="Proteomes" id="UP001061361"/>
    </source>
</evidence>
<dbReference type="Proteomes" id="UP001061361">
    <property type="component" value="Chromosome"/>
</dbReference>
<dbReference type="EMBL" id="AP026708">
    <property type="protein sequence ID" value="BDQ33039.1"/>
    <property type="molecule type" value="Genomic_DNA"/>
</dbReference>
<evidence type="ECO:0000256" key="1">
    <source>
        <dbReference type="SAM" id="SignalP"/>
    </source>
</evidence>
<gene>
    <name evidence="2" type="ORF">JCM14722_05810</name>
</gene>
<dbReference type="SUPFAM" id="SSF53850">
    <property type="entry name" value="Periplasmic binding protein-like II"/>
    <property type="match status" value="1"/>
</dbReference>
<keyword evidence="1" id="KW-0732">Signal</keyword>
<dbReference type="RefSeq" id="WP_264983097.1">
    <property type="nucleotide sequence ID" value="NZ_AP026708.1"/>
</dbReference>
<reference evidence="2" key="1">
    <citation type="submission" date="2022-08" db="EMBL/GenBank/DDBJ databases">
        <title>Genome Sequence of the sulphate-reducing bacterium, Pseudodesulfovibrio portus JCM14722.</title>
        <authorList>
            <person name="Kondo R."/>
            <person name="Kataoka T."/>
        </authorList>
    </citation>
    <scope>NUCLEOTIDE SEQUENCE</scope>
    <source>
        <strain evidence="2">JCM 14722</strain>
    </source>
</reference>
<dbReference type="PANTHER" id="PTHR38834">
    <property type="entry name" value="PERIPLASMIC SUBSTRATE BINDING PROTEIN FAMILY 3"/>
    <property type="match status" value="1"/>
</dbReference>
<keyword evidence="3" id="KW-1185">Reference proteome</keyword>